<evidence type="ECO:0000256" key="4">
    <source>
        <dbReference type="ARBA" id="ARBA00022741"/>
    </source>
</evidence>
<name>A0ABX8RIJ0_NOCIO</name>
<evidence type="ECO:0000313" key="8">
    <source>
        <dbReference type="EMBL" id="QXN89413.1"/>
    </source>
</evidence>
<dbReference type="RefSeq" id="WP_218470289.1">
    <property type="nucleotide sequence ID" value="NZ_BAABJN010000017.1"/>
</dbReference>
<evidence type="ECO:0000313" key="9">
    <source>
        <dbReference type="Proteomes" id="UP000694257"/>
    </source>
</evidence>
<dbReference type="Pfam" id="PF00005">
    <property type="entry name" value="ABC_tran"/>
    <property type="match status" value="1"/>
</dbReference>
<dbReference type="InterPro" id="IPR050763">
    <property type="entry name" value="ABC_transporter_ATP-binding"/>
</dbReference>
<dbReference type="PANTHER" id="PTHR42711:SF5">
    <property type="entry name" value="ABC TRANSPORTER ATP-BINDING PROTEIN NATA"/>
    <property type="match status" value="1"/>
</dbReference>
<evidence type="ECO:0000259" key="7">
    <source>
        <dbReference type="PROSITE" id="PS50893"/>
    </source>
</evidence>
<reference evidence="8 9" key="1">
    <citation type="submission" date="2021-07" db="EMBL/GenBank/DDBJ databases">
        <title>Whole Genome Sequence of Nocardia Iowensis.</title>
        <authorList>
            <person name="Lamm A."/>
            <person name="Collins-Fairclough A.M."/>
            <person name="Bunk B."/>
            <person name="Sproer C."/>
        </authorList>
    </citation>
    <scope>NUCLEOTIDE SEQUENCE [LARGE SCALE GENOMIC DNA]</scope>
    <source>
        <strain evidence="8 9">NRRL 5646</strain>
    </source>
</reference>
<dbReference type="GO" id="GO:0005524">
    <property type="term" value="F:ATP binding"/>
    <property type="evidence" value="ECO:0007669"/>
    <property type="project" value="UniProtKB-KW"/>
</dbReference>
<feature type="domain" description="ABC transporter" evidence="7">
    <location>
        <begin position="5"/>
        <end position="230"/>
    </location>
</feature>
<keyword evidence="3" id="KW-0813">Transport</keyword>
<dbReference type="CDD" id="cd03230">
    <property type="entry name" value="ABC_DR_subfamily_A"/>
    <property type="match status" value="1"/>
</dbReference>
<protein>
    <submittedName>
        <fullName evidence="8">ABC transporter ATP-binding protein</fullName>
    </submittedName>
</protein>
<sequence>MTAAIRAEGLTKHYGKHVALTDLDLEVHPGEVFGFLGPNGAGKSTTIRILLDLLRPTSGRVEVFGVEPRAGGAELRHRIGYLPGELAIEGRTTARDLLGFLADQRDSVAPSRITELADLLDLDLSRKVGAMSKGNKQKVGIIAAFMHRPDLLILDEPTSGLDPLLQQRFLDLVAEAKDNGQTVFMSSHILSEVQQIADRAVIMRAGKLLGTENVEDLRRRSPRSVELVFAAQVFADDFEKLTGVRDLSIDGTTVRCTTEGEVDGLFKVAAKYPLVSVLSTEPDLEDIFFSLYGR</sequence>
<dbReference type="Proteomes" id="UP000694257">
    <property type="component" value="Chromosome"/>
</dbReference>
<dbReference type="InterPro" id="IPR003593">
    <property type="entry name" value="AAA+_ATPase"/>
</dbReference>
<accession>A0ABX8RIJ0</accession>
<dbReference type="PROSITE" id="PS00211">
    <property type="entry name" value="ABC_TRANSPORTER_1"/>
    <property type="match status" value="1"/>
</dbReference>
<dbReference type="EMBL" id="CP078145">
    <property type="protein sequence ID" value="QXN89413.1"/>
    <property type="molecule type" value="Genomic_DNA"/>
</dbReference>
<evidence type="ECO:0000256" key="1">
    <source>
        <dbReference type="ARBA" id="ARBA00004202"/>
    </source>
</evidence>
<dbReference type="SMART" id="SM00382">
    <property type="entry name" value="AAA"/>
    <property type="match status" value="1"/>
</dbReference>
<gene>
    <name evidence="8" type="ORF">KV110_28385</name>
</gene>
<organism evidence="8 9">
    <name type="scientific">Nocardia iowensis</name>
    <dbReference type="NCBI Taxonomy" id="204891"/>
    <lineage>
        <taxon>Bacteria</taxon>
        <taxon>Bacillati</taxon>
        <taxon>Actinomycetota</taxon>
        <taxon>Actinomycetes</taxon>
        <taxon>Mycobacteriales</taxon>
        <taxon>Nocardiaceae</taxon>
        <taxon>Nocardia</taxon>
    </lineage>
</organism>
<dbReference type="InterPro" id="IPR017871">
    <property type="entry name" value="ABC_transporter-like_CS"/>
</dbReference>
<comment type="similarity">
    <text evidence="2">Belongs to the ABC transporter superfamily.</text>
</comment>
<proteinExistence type="inferred from homology"/>
<evidence type="ECO:0000256" key="2">
    <source>
        <dbReference type="ARBA" id="ARBA00005417"/>
    </source>
</evidence>
<evidence type="ECO:0000256" key="5">
    <source>
        <dbReference type="ARBA" id="ARBA00022840"/>
    </source>
</evidence>
<dbReference type="PANTHER" id="PTHR42711">
    <property type="entry name" value="ABC TRANSPORTER ATP-BINDING PROTEIN"/>
    <property type="match status" value="1"/>
</dbReference>
<evidence type="ECO:0000256" key="6">
    <source>
        <dbReference type="ARBA" id="ARBA00023251"/>
    </source>
</evidence>
<comment type="subcellular location">
    <subcellularLocation>
        <location evidence="1">Cell membrane</location>
        <topology evidence="1">Peripheral membrane protein</topology>
    </subcellularLocation>
</comment>
<dbReference type="PROSITE" id="PS50893">
    <property type="entry name" value="ABC_TRANSPORTER_2"/>
    <property type="match status" value="1"/>
</dbReference>
<keyword evidence="5 8" id="KW-0067">ATP-binding</keyword>
<evidence type="ECO:0000256" key="3">
    <source>
        <dbReference type="ARBA" id="ARBA00022448"/>
    </source>
</evidence>
<dbReference type="InterPro" id="IPR003439">
    <property type="entry name" value="ABC_transporter-like_ATP-bd"/>
</dbReference>
<keyword evidence="9" id="KW-1185">Reference proteome</keyword>
<keyword evidence="6" id="KW-0046">Antibiotic resistance</keyword>
<keyword evidence="4" id="KW-0547">Nucleotide-binding</keyword>